<protein>
    <submittedName>
        <fullName evidence="8">MFS transporter</fullName>
    </submittedName>
</protein>
<organism evidence="8 9">
    <name type="scientific">Bradyrhizobium jicamae</name>
    <dbReference type="NCBI Taxonomy" id="280332"/>
    <lineage>
        <taxon>Bacteria</taxon>
        <taxon>Pseudomonadati</taxon>
        <taxon>Pseudomonadota</taxon>
        <taxon>Alphaproteobacteria</taxon>
        <taxon>Hyphomicrobiales</taxon>
        <taxon>Nitrobacteraceae</taxon>
        <taxon>Bradyrhizobium</taxon>
    </lineage>
</organism>
<keyword evidence="3 6" id="KW-0812">Transmembrane</keyword>
<feature type="transmembrane region" description="Helical" evidence="6">
    <location>
        <begin position="149"/>
        <end position="173"/>
    </location>
</feature>
<comment type="subcellular location">
    <subcellularLocation>
        <location evidence="1">Membrane</location>
        <topology evidence="1">Multi-pass membrane protein</topology>
    </subcellularLocation>
</comment>
<keyword evidence="9" id="KW-1185">Reference proteome</keyword>
<dbReference type="Pfam" id="PF07690">
    <property type="entry name" value="MFS_1"/>
    <property type="match status" value="1"/>
</dbReference>
<dbReference type="SUPFAM" id="SSF103473">
    <property type="entry name" value="MFS general substrate transporter"/>
    <property type="match status" value="1"/>
</dbReference>
<gene>
    <name evidence="8" type="ORF">JQ615_38820</name>
</gene>
<feature type="transmembrane region" description="Helical" evidence="6">
    <location>
        <begin position="372"/>
        <end position="391"/>
    </location>
</feature>
<feature type="domain" description="Major facilitator superfamily (MFS) profile" evidence="7">
    <location>
        <begin position="15"/>
        <end position="426"/>
    </location>
</feature>
<evidence type="ECO:0000256" key="5">
    <source>
        <dbReference type="ARBA" id="ARBA00023136"/>
    </source>
</evidence>
<dbReference type="Gene3D" id="1.20.1250.20">
    <property type="entry name" value="MFS general substrate transporter like domains"/>
    <property type="match status" value="2"/>
</dbReference>
<evidence type="ECO:0000256" key="6">
    <source>
        <dbReference type="SAM" id="Phobius"/>
    </source>
</evidence>
<feature type="transmembrane region" description="Helical" evidence="6">
    <location>
        <begin position="61"/>
        <end position="83"/>
    </location>
</feature>
<accession>A0ABS5FWZ9</accession>
<dbReference type="PANTHER" id="PTHR23505:SF79">
    <property type="entry name" value="PROTEIN SPINSTER"/>
    <property type="match status" value="1"/>
</dbReference>
<feature type="transmembrane region" description="Helical" evidence="6">
    <location>
        <begin position="403"/>
        <end position="421"/>
    </location>
</feature>
<evidence type="ECO:0000313" key="9">
    <source>
        <dbReference type="Proteomes" id="UP001315278"/>
    </source>
</evidence>
<feature type="transmembrane region" description="Helical" evidence="6">
    <location>
        <begin position="233"/>
        <end position="255"/>
    </location>
</feature>
<evidence type="ECO:0000256" key="3">
    <source>
        <dbReference type="ARBA" id="ARBA00022692"/>
    </source>
</evidence>
<evidence type="ECO:0000256" key="2">
    <source>
        <dbReference type="ARBA" id="ARBA00022448"/>
    </source>
</evidence>
<dbReference type="Proteomes" id="UP001315278">
    <property type="component" value="Unassembled WGS sequence"/>
</dbReference>
<feature type="transmembrane region" description="Helical" evidence="6">
    <location>
        <begin position="92"/>
        <end position="110"/>
    </location>
</feature>
<feature type="transmembrane region" description="Helical" evidence="6">
    <location>
        <begin position="335"/>
        <end position="360"/>
    </location>
</feature>
<keyword evidence="4 6" id="KW-1133">Transmembrane helix</keyword>
<name>A0ABS5FWZ9_9BRAD</name>
<dbReference type="EMBL" id="JAFCJH010000077">
    <property type="protein sequence ID" value="MBR0801317.1"/>
    <property type="molecule type" value="Genomic_DNA"/>
</dbReference>
<dbReference type="PANTHER" id="PTHR23505">
    <property type="entry name" value="SPINSTER"/>
    <property type="match status" value="1"/>
</dbReference>
<comment type="caution">
    <text evidence="8">The sequence shown here is derived from an EMBL/GenBank/DDBJ whole genome shotgun (WGS) entry which is preliminary data.</text>
</comment>
<feature type="transmembrane region" description="Helical" evidence="6">
    <location>
        <begin position="179"/>
        <end position="198"/>
    </location>
</feature>
<evidence type="ECO:0000256" key="4">
    <source>
        <dbReference type="ARBA" id="ARBA00022989"/>
    </source>
</evidence>
<keyword evidence="2" id="KW-0813">Transport</keyword>
<sequence>MNLHVAATDNTEDRFLFGARAAWFAYGMTVALMVFDYVDRQVIVSMFPFLKVEWNLSDKELGLLVSVISITVAVFGIPVAWIADRVSRVKSVVVMAVIWSLACISCMFSQSYAQLLAARAVVGLGEAGYGSVGAAMVAAHFPPRMRGGLLGGFFASASVGSVLGVVLGGVVAARFGWQSAFGIVGIPGLVVALLYLFVRDYRTVVADAKGVHASAQASAPSKRSMIASIGRSATVRWVCVGAAAELIAVSALWSWLPSFLNRTYGLAPERAGMQAALVVLAGAFGSLVLGIVVDRAGLRSARGRFLAVSVLCLAAMATLMFAFGSRHLGIELGQASQFGAILFGGFLATCTVGPAAATVLDVIHPGVRSTGASVLSLFQNLFGLAIGPLIGGMLSDAVGLDNALTLTPLACIVAATAFLMAGGGYQADRQRAEAPASLANSQEAFA</sequence>
<feature type="transmembrane region" description="Helical" evidence="6">
    <location>
        <begin position="275"/>
        <end position="293"/>
    </location>
</feature>
<dbReference type="InterPro" id="IPR036259">
    <property type="entry name" value="MFS_trans_sf"/>
</dbReference>
<keyword evidence="5 6" id="KW-0472">Membrane</keyword>
<feature type="transmembrane region" description="Helical" evidence="6">
    <location>
        <begin position="305"/>
        <end position="323"/>
    </location>
</feature>
<dbReference type="InterPro" id="IPR011701">
    <property type="entry name" value="MFS"/>
</dbReference>
<evidence type="ECO:0000256" key="1">
    <source>
        <dbReference type="ARBA" id="ARBA00004141"/>
    </source>
</evidence>
<dbReference type="InterPro" id="IPR044770">
    <property type="entry name" value="MFS_spinster-like"/>
</dbReference>
<proteinExistence type="predicted"/>
<evidence type="ECO:0000259" key="7">
    <source>
        <dbReference type="PROSITE" id="PS50850"/>
    </source>
</evidence>
<reference evidence="9" key="1">
    <citation type="journal article" date="2021" name="ISME J.">
        <title>Evolutionary origin and ecological implication of a unique nif island in free-living Bradyrhizobium lineages.</title>
        <authorList>
            <person name="Tao J."/>
        </authorList>
    </citation>
    <scope>NUCLEOTIDE SEQUENCE [LARGE SCALE GENOMIC DNA]</scope>
    <source>
        <strain evidence="9">SZCCT0434</strain>
    </source>
</reference>
<dbReference type="InterPro" id="IPR020846">
    <property type="entry name" value="MFS_dom"/>
</dbReference>
<feature type="transmembrane region" description="Helical" evidence="6">
    <location>
        <begin position="21"/>
        <end position="38"/>
    </location>
</feature>
<dbReference type="PROSITE" id="PS50850">
    <property type="entry name" value="MFS"/>
    <property type="match status" value="1"/>
</dbReference>
<evidence type="ECO:0000313" key="8">
    <source>
        <dbReference type="EMBL" id="MBR0801317.1"/>
    </source>
</evidence>
<dbReference type="RefSeq" id="WP_212495401.1">
    <property type="nucleotide sequence ID" value="NZ_JAFCJH010000077.1"/>
</dbReference>
<feature type="transmembrane region" description="Helical" evidence="6">
    <location>
        <begin position="116"/>
        <end position="137"/>
    </location>
</feature>